<dbReference type="PANTHER" id="PTHR30033">
    <property type="entry name" value="FLAGELLAR HOOK-ASSOCIATED PROTEIN 1"/>
    <property type="match status" value="1"/>
</dbReference>
<dbReference type="OrthoDB" id="7181295at2"/>
<keyword evidence="10" id="KW-0966">Cell projection</keyword>
<dbReference type="InterPro" id="IPR010930">
    <property type="entry name" value="Flg_bb/hook_C_dom"/>
</dbReference>
<keyword evidence="6 7" id="KW-0975">Bacterial flagellum</keyword>
<keyword evidence="11" id="KW-1185">Reference proteome</keyword>
<dbReference type="PRINTS" id="PR01005">
    <property type="entry name" value="FLGHOOKAP1"/>
</dbReference>
<protein>
    <recommendedName>
        <fullName evidence="4 7">Flagellar hook-associated protein 1</fullName>
        <shortName evidence="7">HAP1</shortName>
    </recommendedName>
</protein>
<evidence type="ECO:0000259" key="8">
    <source>
        <dbReference type="Pfam" id="PF06429"/>
    </source>
</evidence>
<keyword evidence="10" id="KW-0969">Cilium</keyword>
<evidence type="ECO:0000256" key="6">
    <source>
        <dbReference type="ARBA" id="ARBA00023143"/>
    </source>
</evidence>
<dbReference type="GO" id="GO:0009424">
    <property type="term" value="C:bacterial-type flagellum hook"/>
    <property type="evidence" value="ECO:0007669"/>
    <property type="project" value="UniProtKB-UniRule"/>
</dbReference>
<evidence type="ECO:0000256" key="2">
    <source>
        <dbReference type="ARBA" id="ARBA00004613"/>
    </source>
</evidence>
<feature type="domain" description="Flagellar hook-associated protein FlgK helical" evidence="9">
    <location>
        <begin position="99"/>
        <end position="320"/>
    </location>
</feature>
<dbReference type="InterPro" id="IPR002371">
    <property type="entry name" value="FlgK"/>
</dbReference>
<name>A0A1I5UJ53_9SPHN</name>
<evidence type="ECO:0000313" key="11">
    <source>
        <dbReference type="Proteomes" id="UP000199586"/>
    </source>
</evidence>
<sequence>MSDLLSIGASGVRAYQTALSTVGENIANTGVAGYVRRTTELREVAVTGGSARSVEGNGVIVGGVVRQGDVYRSQAVRQSSADLGRTETSATWLGEIESAMTGNKLGDRITDFFTAGRSLAADPTSVPSRAVLLEKAQGAATAFRQTGQALARATEELNASAERSVSTLNSLGTALAQVNDGLGRAQPGSSQAAQLADQRDQLLDQMSAITDVSTQFDALGRVQVKLGDTSGPVFVAGTEAGRVSFNRNEDGAVSFAVQRSGEPDVLTPGGGALAGVVEGAARLVAATKRLDEIATSFVTQVNAVQQNGADLDGVKGEKLFEPGDPPTAMTLATTDPRKLAAAALGSPAGSRDASNLAALETARNSGGWEAGITAVVTDNAAALEQKKLVADAQGAIRDNAVAARDSASGVDLDVEAVELMRFQQAYQASSRVIQAARDIFQTIIEIR</sequence>
<reference evidence="10 11" key="1">
    <citation type="submission" date="2016-10" db="EMBL/GenBank/DDBJ databases">
        <authorList>
            <person name="de Groot N.N."/>
        </authorList>
    </citation>
    <scope>NUCLEOTIDE SEQUENCE [LARGE SCALE GENOMIC DNA]</scope>
    <source>
        <strain evidence="10 11">CGMCC 1.9113</strain>
    </source>
</reference>
<dbReference type="AlphaFoldDB" id="A0A1I5UJ53"/>
<dbReference type="STRING" id="634430.SAMN04488241_11210"/>
<evidence type="ECO:0000259" key="9">
    <source>
        <dbReference type="Pfam" id="PF22638"/>
    </source>
</evidence>
<dbReference type="NCBIfam" id="TIGR02492">
    <property type="entry name" value="flgK_ends"/>
    <property type="match status" value="1"/>
</dbReference>
<dbReference type="Proteomes" id="UP000199586">
    <property type="component" value="Unassembled WGS sequence"/>
</dbReference>
<evidence type="ECO:0000256" key="4">
    <source>
        <dbReference type="ARBA" id="ARBA00016244"/>
    </source>
</evidence>
<evidence type="ECO:0000313" key="10">
    <source>
        <dbReference type="EMBL" id="SFP95265.1"/>
    </source>
</evidence>
<keyword evidence="5 7" id="KW-0964">Secreted</keyword>
<dbReference type="GO" id="GO:0005198">
    <property type="term" value="F:structural molecule activity"/>
    <property type="evidence" value="ECO:0007669"/>
    <property type="project" value="UniProtKB-UniRule"/>
</dbReference>
<dbReference type="Pfam" id="PF22638">
    <property type="entry name" value="FlgK_D1"/>
    <property type="match status" value="1"/>
</dbReference>
<dbReference type="SUPFAM" id="SSF64518">
    <property type="entry name" value="Phase 1 flagellin"/>
    <property type="match status" value="1"/>
</dbReference>
<evidence type="ECO:0000256" key="5">
    <source>
        <dbReference type="ARBA" id="ARBA00022525"/>
    </source>
</evidence>
<comment type="similarity">
    <text evidence="3 7">Belongs to the flagella basal body rod proteins family.</text>
</comment>
<dbReference type="EMBL" id="FOXP01000012">
    <property type="protein sequence ID" value="SFP95265.1"/>
    <property type="molecule type" value="Genomic_DNA"/>
</dbReference>
<gene>
    <name evidence="7" type="primary">flgK</name>
    <name evidence="10" type="ORF">SAMN04488241_11210</name>
</gene>
<comment type="subcellular location">
    <subcellularLocation>
        <location evidence="1 7">Bacterial flagellum</location>
    </subcellularLocation>
    <subcellularLocation>
        <location evidence="2 7">Secreted</location>
    </subcellularLocation>
</comment>
<dbReference type="RefSeq" id="WP_093334335.1">
    <property type="nucleotide sequence ID" value="NZ_FOXP01000012.1"/>
</dbReference>
<organism evidence="10 11">
    <name type="scientific">Sphingomonas rubra</name>
    <dbReference type="NCBI Taxonomy" id="634430"/>
    <lineage>
        <taxon>Bacteria</taxon>
        <taxon>Pseudomonadati</taxon>
        <taxon>Pseudomonadota</taxon>
        <taxon>Alphaproteobacteria</taxon>
        <taxon>Sphingomonadales</taxon>
        <taxon>Sphingomonadaceae</taxon>
        <taxon>Sphingomonas</taxon>
    </lineage>
</organism>
<dbReference type="PANTHER" id="PTHR30033:SF2">
    <property type="entry name" value="FLAGELLAR HOOK PROTEIN"/>
    <property type="match status" value="1"/>
</dbReference>
<dbReference type="GO" id="GO:0005576">
    <property type="term" value="C:extracellular region"/>
    <property type="evidence" value="ECO:0007669"/>
    <property type="project" value="UniProtKB-SubCell"/>
</dbReference>
<keyword evidence="10" id="KW-0282">Flagellum</keyword>
<accession>A0A1I5UJ53</accession>
<evidence type="ECO:0000256" key="3">
    <source>
        <dbReference type="ARBA" id="ARBA00009677"/>
    </source>
</evidence>
<proteinExistence type="inferred from homology"/>
<evidence type="ECO:0000256" key="7">
    <source>
        <dbReference type="RuleBase" id="RU362065"/>
    </source>
</evidence>
<dbReference type="GO" id="GO:0044780">
    <property type="term" value="P:bacterial-type flagellum assembly"/>
    <property type="evidence" value="ECO:0007669"/>
    <property type="project" value="InterPro"/>
</dbReference>
<evidence type="ECO:0000256" key="1">
    <source>
        <dbReference type="ARBA" id="ARBA00004365"/>
    </source>
</evidence>
<feature type="domain" description="Flagellar basal-body/hook protein C-terminal" evidence="8">
    <location>
        <begin position="406"/>
        <end position="445"/>
    </location>
</feature>
<dbReference type="InterPro" id="IPR053927">
    <property type="entry name" value="FlgK_helical"/>
</dbReference>
<dbReference type="Pfam" id="PF06429">
    <property type="entry name" value="Flg_bbr_C"/>
    <property type="match status" value="1"/>
</dbReference>